<accession>T1CBD9</accession>
<dbReference type="Pfam" id="PF09079">
    <property type="entry name" value="WHD_Cdc6"/>
    <property type="match status" value="1"/>
</dbReference>
<dbReference type="SUPFAM" id="SSF46785">
    <property type="entry name" value="Winged helix' DNA-binding domain"/>
    <property type="match status" value="1"/>
</dbReference>
<dbReference type="EMBL" id="AUZY01000480">
    <property type="protein sequence ID" value="EQD78588.1"/>
    <property type="molecule type" value="Genomic_DNA"/>
</dbReference>
<dbReference type="AlphaFoldDB" id="T1CBD9"/>
<sequence>YKSYESVCHQLGIAPLVARTLAEYVSELETLGLVHAEIYSGGRRGRTRLITSAVPSHETLRALEEDPLLKPLSQQRTSGQTSLFRFDGQDPPAPRGFTSPRPPPAGETA</sequence>
<reference evidence="5" key="1">
    <citation type="submission" date="2013-08" db="EMBL/GenBank/DDBJ databases">
        <authorList>
            <person name="Mendez C."/>
            <person name="Richter M."/>
            <person name="Ferrer M."/>
            <person name="Sanchez J."/>
        </authorList>
    </citation>
    <scope>NUCLEOTIDE SEQUENCE</scope>
</reference>
<dbReference type="GO" id="GO:0006260">
    <property type="term" value="P:DNA replication"/>
    <property type="evidence" value="ECO:0007669"/>
    <property type="project" value="UniProtKB-KW"/>
</dbReference>
<gene>
    <name evidence="5" type="ORF">B1B_00638</name>
</gene>
<dbReference type="InterPro" id="IPR036390">
    <property type="entry name" value="WH_DNA-bd_sf"/>
</dbReference>
<evidence type="ECO:0000256" key="1">
    <source>
        <dbReference type="ARBA" id="ARBA00006184"/>
    </source>
</evidence>
<dbReference type="InterPro" id="IPR036388">
    <property type="entry name" value="WH-like_DNA-bd_sf"/>
</dbReference>
<reference evidence="5" key="2">
    <citation type="journal article" date="2014" name="ISME J.">
        <title>Microbial stratification in low pH oxic and suboxic macroscopic growths along an acid mine drainage.</title>
        <authorList>
            <person name="Mendez-Garcia C."/>
            <person name="Mesa V."/>
            <person name="Sprenger R.R."/>
            <person name="Richter M."/>
            <person name="Diez M.S."/>
            <person name="Solano J."/>
            <person name="Bargiela R."/>
            <person name="Golyshina O.V."/>
            <person name="Manteca A."/>
            <person name="Ramos J.L."/>
            <person name="Gallego J.R."/>
            <person name="Llorente I."/>
            <person name="Martins Dos Santos V.A."/>
            <person name="Jensen O.N."/>
            <person name="Pelaez A.I."/>
            <person name="Sanchez J."/>
            <person name="Ferrer M."/>
        </authorList>
    </citation>
    <scope>NUCLEOTIDE SEQUENCE</scope>
</reference>
<feature type="domain" description="Cdc6 C-terminal" evidence="4">
    <location>
        <begin position="1"/>
        <end position="63"/>
    </location>
</feature>
<comment type="similarity">
    <text evidence="1">Belongs to the CDC6/cdc18 family.</text>
</comment>
<evidence type="ECO:0000259" key="4">
    <source>
        <dbReference type="SMART" id="SM01074"/>
    </source>
</evidence>
<dbReference type="InterPro" id="IPR015163">
    <property type="entry name" value="Cdc6_C"/>
</dbReference>
<dbReference type="GO" id="GO:0051301">
    <property type="term" value="P:cell division"/>
    <property type="evidence" value="ECO:0007669"/>
    <property type="project" value="UniProtKB-KW"/>
</dbReference>
<protein>
    <submittedName>
        <fullName evidence="5">Cell division control protein 6</fullName>
    </submittedName>
</protein>
<feature type="region of interest" description="Disordered" evidence="3">
    <location>
        <begin position="65"/>
        <end position="109"/>
    </location>
</feature>
<proteinExistence type="inferred from homology"/>
<evidence type="ECO:0000256" key="2">
    <source>
        <dbReference type="ARBA" id="ARBA00022705"/>
    </source>
</evidence>
<keyword evidence="2" id="KW-0235">DNA replication</keyword>
<keyword evidence="5" id="KW-0131">Cell cycle</keyword>
<organism evidence="5">
    <name type="scientific">mine drainage metagenome</name>
    <dbReference type="NCBI Taxonomy" id="410659"/>
    <lineage>
        <taxon>unclassified sequences</taxon>
        <taxon>metagenomes</taxon>
        <taxon>ecological metagenomes</taxon>
    </lineage>
</organism>
<name>T1CBD9_9ZZZZ</name>
<dbReference type="Gene3D" id="1.10.10.10">
    <property type="entry name" value="Winged helix-like DNA-binding domain superfamily/Winged helix DNA-binding domain"/>
    <property type="match status" value="1"/>
</dbReference>
<dbReference type="SMART" id="SM01074">
    <property type="entry name" value="Cdc6_C"/>
    <property type="match status" value="1"/>
</dbReference>
<evidence type="ECO:0000256" key="3">
    <source>
        <dbReference type="SAM" id="MobiDB-lite"/>
    </source>
</evidence>
<keyword evidence="5" id="KW-0132">Cell division</keyword>
<comment type="caution">
    <text evidence="5">The sequence shown here is derived from an EMBL/GenBank/DDBJ whole genome shotgun (WGS) entry which is preliminary data.</text>
</comment>
<feature type="non-terminal residue" evidence="5">
    <location>
        <position position="1"/>
    </location>
</feature>
<feature type="compositionally biased region" description="Polar residues" evidence="3">
    <location>
        <begin position="72"/>
        <end position="83"/>
    </location>
</feature>
<feature type="compositionally biased region" description="Pro residues" evidence="3">
    <location>
        <begin position="100"/>
        <end position="109"/>
    </location>
</feature>
<evidence type="ECO:0000313" key="5">
    <source>
        <dbReference type="EMBL" id="EQD78588.1"/>
    </source>
</evidence>